<proteinExistence type="predicted"/>
<keyword evidence="2" id="KW-1185">Reference proteome</keyword>
<dbReference type="PANTHER" id="PTHR14097:SF8">
    <property type="entry name" value="NAD(P)-BINDING DOMAIN-CONTAINING PROTEIN"/>
    <property type="match status" value="1"/>
</dbReference>
<accession>A0AAD4QGT8</accession>
<evidence type="ECO:0000313" key="2">
    <source>
        <dbReference type="Proteomes" id="UP001201163"/>
    </source>
</evidence>
<reference evidence="1" key="1">
    <citation type="submission" date="2022-01" db="EMBL/GenBank/DDBJ databases">
        <title>Comparative genomics reveals a dynamic genome evolution in the ectomycorrhizal milk-cap (Lactarius) mushrooms.</title>
        <authorList>
            <consortium name="DOE Joint Genome Institute"/>
            <person name="Lebreton A."/>
            <person name="Tang N."/>
            <person name="Kuo A."/>
            <person name="LaButti K."/>
            <person name="Drula E."/>
            <person name="Barry K."/>
            <person name="Clum A."/>
            <person name="Lipzen A."/>
            <person name="Mousain D."/>
            <person name="Ng V."/>
            <person name="Wang R."/>
            <person name="Wang X."/>
            <person name="Dai Y."/>
            <person name="Henrissat B."/>
            <person name="Grigoriev I.V."/>
            <person name="Guerin-Laguette A."/>
            <person name="Yu F."/>
            <person name="Martin F.M."/>
        </authorList>
    </citation>
    <scope>NUCLEOTIDE SEQUENCE</scope>
    <source>
        <strain evidence="1">QP</strain>
    </source>
</reference>
<gene>
    <name evidence="1" type="ORF">EDB92DRAFT_1331698</name>
</gene>
<dbReference type="Proteomes" id="UP001201163">
    <property type="component" value="Unassembled WGS sequence"/>
</dbReference>
<sequence length="264" mass="28882">MKVFLTGATGAAGLGALRVLLSDNSVSHVTYLGRRPLPSWVVLPGGTSATDKSPTHPKLSTIEHKDFLTYPRTLKEKLAEHDACIWALGTSSVGMSEEKYTEITLGYFDALLDALKEMGVGTAESPFRVVFVSGMGADSKETSRVLFERVKGRAENNLIKAAMESGGRLEATIMRPGYFFPSKAYPQDALNQRDFKLRVADKFLGAPLSLFWPAGIVSVEQIGQFSLEAARGRWVGMGGPVFENKEMKTLLKTLNVPNRSHEEL</sequence>
<name>A0AAD4QGT8_9AGAM</name>
<protein>
    <recommendedName>
        <fullName evidence="3">NAD(P)-binding domain-containing protein</fullName>
    </recommendedName>
</protein>
<dbReference type="EMBL" id="JAKELL010000006">
    <property type="protein sequence ID" value="KAH8998149.1"/>
    <property type="molecule type" value="Genomic_DNA"/>
</dbReference>
<evidence type="ECO:0000313" key="1">
    <source>
        <dbReference type="EMBL" id="KAH8998149.1"/>
    </source>
</evidence>
<dbReference type="InterPro" id="IPR036291">
    <property type="entry name" value="NAD(P)-bd_dom_sf"/>
</dbReference>
<dbReference type="Gene3D" id="3.40.50.720">
    <property type="entry name" value="NAD(P)-binding Rossmann-like Domain"/>
    <property type="match status" value="1"/>
</dbReference>
<organism evidence="1 2">
    <name type="scientific">Lactarius akahatsu</name>
    <dbReference type="NCBI Taxonomy" id="416441"/>
    <lineage>
        <taxon>Eukaryota</taxon>
        <taxon>Fungi</taxon>
        <taxon>Dikarya</taxon>
        <taxon>Basidiomycota</taxon>
        <taxon>Agaricomycotina</taxon>
        <taxon>Agaricomycetes</taxon>
        <taxon>Russulales</taxon>
        <taxon>Russulaceae</taxon>
        <taxon>Lactarius</taxon>
    </lineage>
</organism>
<evidence type="ECO:0008006" key="3">
    <source>
        <dbReference type="Google" id="ProtNLM"/>
    </source>
</evidence>
<dbReference type="PANTHER" id="PTHR14097">
    <property type="entry name" value="OXIDOREDUCTASE HTATIP2"/>
    <property type="match status" value="1"/>
</dbReference>
<dbReference type="SUPFAM" id="SSF51735">
    <property type="entry name" value="NAD(P)-binding Rossmann-fold domains"/>
    <property type="match status" value="1"/>
</dbReference>
<comment type="caution">
    <text evidence="1">The sequence shown here is derived from an EMBL/GenBank/DDBJ whole genome shotgun (WGS) entry which is preliminary data.</text>
</comment>
<dbReference type="AlphaFoldDB" id="A0AAD4QGT8"/>